<accession>A0A0F6W900</accession>
<evidence type="ECO:0000256" key="1">
    <source>
        <dbReference type="SAM" id="MobiDB-lite"/>
    </source>
</evidence>
<evidence type="ECO:0000313" key="2">
    <source>
        <dbReference type="EMBL" id="AKF10525.1"/>
    </source>
</evidence>
<evidence type="ECO:0000313" key="3">
    <source>
        <dbReference type="Proteomes" id="UP000034883"/>
    </source>
</evidence>
<feature type="region of interest" description="Disordered" evidence="1">
    <location>
        <begin position="136"/>
        <end position="229"/>
    </location>
</feature>
<feature type="compositionally biased region" description="Basic and acidic residues" evidence="1">
    <location>
        <begin position="213"/>
        <end position="229"/>
    </location>
</feature>
<gene>
    <name evidence="2" type="ORF">DB32_007674</name>
</gene>
<proteinExistence type="predicted"/>
<dbReference type="RefSeq" id="WP_053237486.1">
    <property type="nucleotide sequence ID" value="NZ_CP011125.1"/>
</dbReference>
<keyword evidence="3" id="KW-1185">Reference proteome</keyword>
<dbReference type="EMBL" id="CP011125">
    <property type="protein sequence ID" value="AKF10525.1"/>
    <property type="molecule type" value="Genomic_DNA"/>
</dbReference>
<name>A0A0F6W900_9BACT</name>
<organism evidence="2 3">
    <name type="scientific">Sandaracinus amylolyticus</name>
    <dbReference type="NCBI Taxonomy" id="927083"/>
    <lineage>
        <taxon>Bacteria</taxon>
        <taxon>Pseudomonadati</taxon>
        <taxon>Myxococcota</taxon>
        <taxon>Polyangia</taxon>
        <taxon>Polyangiales</taxon>
        <taxon>Sandaracinaceae</taxon>
        <taxon>Sandaracinus</taxon>
    </lineage>
</organism>
<protein>
    <submittedName>
        <fullName evidence="2">Uncharacterized protein</fullName>
    </submittedName>
</protein>
<reference evidence="2 3" key="1">
    <citation type="submission" date="2015-03" db="EMBL/GenBank/DDBJ databases">
        <title>Genome assembly of Sandaracinus amylolyticus DSM 53668.</title>
        <authorList>
            <person name="Sharma G."/>
            <person name="Subramanian S."/>
        </authorList>
    </citation>
    <scope>NUCLEOTIDE SEQUENCE [LARGE SCALE GENOMIC DNA]</scope>
    <source>
        <strain evidence="2 3">DSM 53668</strain>
    </source>
</reference>
<sequence length="229" mass="25122">MGDTVELPSGRLEVETRPGYLFIVEHGTLRNVDEVDQYAAALELLVGRTGVRRALIDSRAADAIELPPDVRDALWRWLLTARVFEQIAFVLGSEMAVVRVNMVARSHRAGICAFGAVHEAHRWLSGRQRTLSQTFSAPLGAMSQTPVPPPRAEREPRSSVPPPPPPRTKSDVYPARDASGAPMPQRASSASTGRFTALPPARAPSQPGLEQVRPTRELEPARRKKVEET</sequence>
<dbReference type="KEGG" id="samy:DB32_007674"/>
<dbReference type="AlphaFoldDB" id="A0A0F6W900"/>
<dbReference type="Proteomes" id="UP000034883">
    <property type="component" value="Chromosome"/>
</dbReference>